<name>A0A844GCL4_9NEIS</name>
<evidence type="ECO:0000313" key="2">
    <source>
        <dbReference type="EMBL" id="MTD33090.1"/>
    </source>
</evidence>
<evidence type="ECO:0000313" key="3">
    <source>
        <dbReference type="Proteomes" id="UP000446658"/>
    </source>
</evidence>
<keyword evidence="1" id="KW-0472">Membrane</keyword>
<protein>
    <submittedName>
        <fullName evidence="2">Uncharacterized protein</fullName>
    </submittedName>
</protein>
<organism evidence="2 3">
    <name type="scientific">Paludibacterium denitrificans</name>
    <dbReference type="NCBI Taxonomy" id="2675226"/>
    <lineage>
        <taxon>Bacteria</taxon>
        <taxon>Pseudomonadati</taxon>
        <taxon>Pseudomonadota</taxon>
        <taxon>Betaproteobacteria</taxon>
        <taxon>Neisseriales</taxon>
        <taxon>Chromobacteriaceae</taxon>
        <taxon>Paludibacterium</taxon>
    </lineage>
</organism>
<proteinExistence type="predicted"/>
<feature type="transmembrane region" description="Helical" evidence="1">
    <location>
        <begin position="12"/>
        <end position="33"/>
    </location>
</feature>
<keyword evidence="1" id="KW-1133">Transmembrane helix</keyword>
<keyword evidence="3" id="KW-1185">Reference proteome</keyword>
<dbReference type="AlphaFoldDB" id="A0A844GCL4"/>
<sequence>MANIRKYSKKLYLLVFLSALSLWVLVAYWYSLWPFIRTVEVIKFKMTTRGVIVKLMPSWQVKAPTLFCSFDSDKGRHYTESNKTVGNGGSDDVIMDGGVLTIEVVFGKAHWKDMSSDEFKKLVEKNEYIYCKLCQSNFSSIESREFLIKLKNKN</sequence>
<reference evidence="2 3" key="1">
    <citation type="submission" date="2019-11" db="EMBL/GenBank/DDBJ databases">
        <title>Draft genome sequence of Paludibacterium sp. dN18-1.</title>
        <authorList>
            <person name="Im W.-T."/>
        </authorList>
    </citation>
    <scope>NUCLEOTIDE SEQUENCE [LARGE SCALE GENOMIC DNA]</scope>
    <source>
        <strain evidence="3">dN 18-1</strain>
    </source>
</reference>
<gene>
    <name evidence="2" type="ORF">GKE73_07630</name>
</gene>
<dbReference type="RefSeq" id="WP_230369823.1">
    <property type="nucleotide sequence ID" value="NZ_WLYX01000001.1"/>
</dbReference>
<accession>A0A844GCL4</accession>
<comment type="caution">
    <text evidence="2">The sequence shown here is derived from an EMBL/GenBank/DDBJ whole genome shotgun (WGS) entry which is preliminary data.</text>
</comment>
<dbReference type="Proteomes" id="UP000446658">
    <property type="component" value="Unassembled WGS sequence"/>
</dbReference>
<keyword evidence="1" id="KW-0812">Transmembrane</keyword>
<dbReference type="EMBL" id="WLYX01000001">
    <property type="protein sequence ID" value="MTD33090.1"/>
    <property type="molecule type" value="Genomic_DNA"/>
</dbReference>
<evidence type="ECO:0000256" key="1">
    <source>
        <dbReference type="SAM" id="Phobius"/>
    </source>
</evidence>